<comment type="caution">
    <text evidence="2">The sequence shown here is derived from an EMBL/GenBank/DDBJ whole genome shotgun (WGS) entry which is preliminary data.</text>
</comment>
<organism evidence="2 3">
    <name type="scientific">Uliginosibacterium aquaticum</name>
    <dbReference type="NCBI Taxonomy" id="2731212"/>
    <lineage>
        <taxon>Bacteria</taxon>
        <taxon>Pseudomonadati</taxon>
        <taxon>Pseudomonadota</taxon>
        <taxon>Betaproteobacteria</taxon>
        <taxon>Rhodocyclales</taxon>
        <taxon>Zoogloeaceae</taxon>
        <taxon>Uliginosibacterium</taxon>
    </lineage>
</organism>
<sequence length="431" mass="45977">MQLVSTEASPAPDLSFAHFLAGLAGMGAAGILLAWQPEALLTRWHPAALAAVHLFALAGLMPVMLGALLQFVPVACGLALPRWPRLDWLILSALLAGAYALAGGFLFADPAWLLTAGLLLAASLLSFLTKLIRALWQQRLQAALPAALRRNALAFAATVLLGLSLIGVMRFGWALPFLQLVDWHAQWGLIGWIGGLIISVSSVVVPMFHVSAHYPKHWEQATRSLPLLLLTGGLASLAGWSTLAQLCTALLALLCLAFGLLTGLRVVEARRGERDAFHWGWLAVAALSSGLALLGLLASLASDPRWGLAFGVLALTGLGGGTISVMLYRIVPFLIWLHWQRANKARARLPLLHQIVPERAQRAQLLADFGASLVLTTAAFVPVLVLPGAALLAASKLVQLSLLARAMHAYRQRLALLHTLPPRVRPAAGNP</sequence>
<dbReference type="RefSeq" id="WP_170019453.1">
    <property type="nucleotide sequence ID" value="NZ_JABCSC020000001.1"/>
</dbReference>
<dbReference type="Proteomes" id="UP000778523">
    <property type="component" value="Unassembled WGS sequence"/>
</dbReference>
<proteinExistence type="predicted"/>
<reference evidence="2 3" key="1">
    <citation type="submission" date="2020-06" db="EMBL/GenBank/DDBJ databases">
        <title>Draft genome of Uliginosibacterium sp. IMCC34675.</title>
        <authorList>
            <person name="Song J."/>
        </authorList>
    </citation>
    <scope>NUCLEOTIDE SEQUENCE [LARGE SCALE GENOMIC DNA]</scope>
    <source>
        <strain evidence="2 3">IMCC34675</strain>
    </source>
</reference>
<protein>
    <recommendedName>
        <fullName evidence="4">Permease</fullName>
    </recommendedName>
</protein>
<feature type="transmembrane region" description="Helical" evidence="1">
    <location>
        <begin position="113"/>
        <end position="132"/>
    </location>
</feature>
<name>A0ABX2IES1_9RHOO</name>
<feature type="transmembrane region" description="Helical" evidence="1">
    <location>
        <begin position="47"/>
        <end position="76"/>
    </location>
</feature>
<evidence type="ECO:0008006" key="4">
    <source>
        <dbReference type="Google" id="ProtNLM"/>
    </source>
</evidence>
<dbReference type="EMBL" id="JABCSC020000001">
    <property type="protein sequence ID" value="NSL53427.1"/>
    <property type="molecule type" value="Genomic_DNA"/>
</dbReference>
<keyword evidence="1" id="KW-1133">Transmembrane helix</keyword>
<feature type="transmembrane region" description="Helical" evidence="1">
    <location>
        <begin position="16"/>
        <end position="35"/>
    </location>
</feature>
<feature type="transmembrane region" description="Helical" evidence="1">
    <location>
        <begin position="369"/>
        <end position="394"/>
    </location>
</feature>
<feature type="transmembrane region" description="Helical" evidence="1">
    <location>
        <begin position="224"/>
        <end position="243"/>
    </location>
</feature>
<feature type="transmembrane region" description="Helical" evidence="1">
    <location>
        <begin position="88"/>
        <end position="107"/>
    </location>
</feature>
<evidence type="ECO:0000256" key="1">
    <source>
        <dbReference type="SAM" id="Phobius"/>
    </source>
</evidence>
<accession>A0ABX2IES1</accession>
<keyword evidence="1" id="KW-0472">Membrane</keyword>
<evidence type="ECO:0000313" key="3">
    <source>
        <dbReference type="Proteomes" id="UP000778523"/>
    </source>
</evidence>
<evidence type="ECO:0000313" key="2">
    <source>
        <dbReference type="EMBL" id="NSL53427.1"/>
    </source>
</evidence>
<feature type="transmembrane region" description="Helical" evidence="1">
    <location>
        <begin position="187"/>
        <end position="212"/>
    </location>
</feature>
<gene>
    <name evidence="2" type="ORF">HJ583_000165</name>
</gene>
<feature type="transmembrane region" description="Helical" evidence="1">
    <location>
        <begin position="279"/>
        <end position="300"/>
    </location>
</feature>
<feature type="transmembrane region" description="Helical" evidence="1">
    <location>
        <begin position="306"/>
        <end position="339"/>
    </location>
</feature>
<feature type="transmembrane region" description="Helical" evidence="1">
    <location>
        <begin position="249"/>
        <end position="267"/>
    </location>
</feature>
<feature type="transmembrane region" description="Helical" evidence="1">
    <location>
        <begin position="153"/>
        <end position="175"/>
    </location>
</feature>
<keyword evidence="1" id="KW-0812">Transmembrane</keyword>
<keyword evidence="3" id="KW-1185">Reference proteome</keyword>